<feature type="domain" description="DUF4332" evidence="1">
    <location>
        <begin position="390"/>
        <end position="511"/>
    </location>
</feature>
<comment type="caution">
    <text evidence="2">The sequence shown here is derived from an EMBL/GenBank/DDBJ whole genome shotgun (WGS) entry which is preliminary data.</text>
</comment>
<evidence type="ECO:0000259" key="1">
    <source>
        <dbReference type="Pfam" id="PF14229"/>
    </source>
</evidence>
<organism evidence="2 3">
    <name type="scientific">Rubripirellula tenax</name>
    <dbReference type="NCBI Taxonomy" id="2528015"/>
    <lineage>
        <taxon>Bacteria</taxon>
        <taxon>Pseudomonadati</taxon>
        <taxon>Planctomycetota</taxon>
        <taxon>Planctomycetia</taxon>
        <taxon>Pirellulales</taxon>
        <taxon>Pirellulaceae</taxon>
        <taxon>Rubripirellula</taxon>
    </lineage>
</organism>
<dbReference type="RefSeq" id="WP_146455351.1">
    <property type="nucleotide sequence ID" value="NZ_SJPW01000002.1"/>
</dbReference>
<accession>A0A5C6FCT7</accession>
<keyword evidence="3" id="KW-1185">Reference proteome</keyword>
<dbReference type="AlphaFoldDB" id="A0A5C6FCT7"/>
<evidence type="ECO:0000313" key="3">
    <source>
        <dbReference type="Proteomes" id="UP000318288"/>
    </source>
</evidence>
<name>A0A5C6FCT7_9BACT</name>
<protein>
    <recommendedName>
        <fullName evidence="1">DUF4332 domain-containing protein</fullName>
    </recommendedName>
</protein>
<dbReference type="CDD" id="cd10981">
    <property type="entry name" value="ZnPC_S1P1"/>
    <property type="match status" value="1"/>
</dbReference>
<reference evidence="2 3" key="1">
    <citation type="submission" date="2019-02" db="EMBL/GenBank/DDBJ databases">
        <title>Deep-cultivation of Planctomycetes and their phenomic and genomic characterization uncovers novel biology.</title>
        <authorList>
            <person name="Wiegand S."/>
            <person name="Jogler M."/>
            <person name="Boedeker C."/>
            <person name="Pinto D."/>
            <person name="Vollmers J."/>
            <person name="Rivas-Marin E."/>
            <person name="Kohn T."/>
            <person name="Peeters S.H."/>
            <person name="Heuer A."/>
            <person name="Rast P."/>
            <person name="Oberbeckmann S."/>
            <person name="Bunk B."/>
            <person name="Jeske O."/>
            <person name="Meyerdierks A."/>
            <person name="Storesund J.E."/>
            <person name="Kallscheuer N."/>
            <person name="Luecker S."/>
            <person name="Lage O.M."/>
            <person name="Pohl T."/>
            <person name="Merkel B.J."/>
            <person name="Hornburger P."/>
            <person name="Mueller R.-W."/>
            <person name="Bruemmer F."/>
            <person name="Labrenz M."/>
            <person name="Spormann A.M."/>
            <person name="Op Den Camp H."/>
            <person name="Overmann J."/>
            <person name="Amann R."/>
            <person name="Jetten M.S.M."/>
            <person name="Mascher T."/>
            <person name="Medema M.H."/>
            <person name="Devos D.P."/>
            <person name="Kaster A.-K."/>
            <person name="Ovreas L."/>
            <person name="Rohde M."/>
            <person name="Galperin M.Y."/>
            <person name="Jogler C."/>
        </authorList>
    </citation>
    <scope>NUCLEOTIDE SEQUENCE [LARGE SCALE GENOMIC DNA]</scope>
    <source>
        <strain evidence="2 3">Poly51</strain>
    </source>
</reference>
<dbReference type="InterPro" id="IPR008947">
    <property type="entry name" value="PLipase_C/P1_nuclease_dom_sf"/>
</dbReference>
<dbReference type="OrthoDB" id="268732at2"/>
<dbReference type="Gene3D" id="1.10.575.10">
    <property type="entry name" value="P1 Nuclease"/>
    <property type="match status" value="1"/>
</dbReference>
<gene>
    <name evidence="2" type="ORF">Poly51_12250</name>
</gene>
<sequence length="524" mass="58579">MNLLHSILRAAHCRSTHHYFAIDALPMVQTDAGKRLVDVLLRYHGRYLTGAKDPDVRFRDYQNHVIHVTDGYWGGAPRVAHVWYDRLQRKLRSGKLGDAAHAAGVLSHYFTDPMMPLHTQQCEREKVLHRPIEWSITRSYDEIFRAWREDEMRVVFTLSNNVGWLGEAILHGARFANRSYAPLLDTYDLERGRVRPPDGLGLVARRSLAEVFGLAITGWARVLERAAGDAEAAMGCPIPKRSLSVGAALAAVRSPFRWWVKRVEEHREQDAIASLVSEFQRTGMLVKNLPADVDIVHRVNKVYQDEKTSRENRLSKRAAALAAEPVSRPATASAAITKPATVLAHPRSVDRNLKDRPATIPFKPRRVVAKVLGPVRPCRLSRQHTLVDAPSIGPKTAERFAAIEIHTVADFLDQSAAKIAEALMTYWITTDTVTQWQWQAKLMCEIPGLMARDCQMLAGARYDAAATIAVCEADVLHQEVSAFAATPTGRRYLRGTDPPKLADVRRWIASAIDVVGISTTRRAA</sequence>
<dbReference type="GO" id="GO:0016788">
    <property type="term" value="F:hydrolase activity, acting on ester bonds"/>
    <property type="evidence" value="ECO:0007669"/>
    <property type="project" value="InterPro"/>
</dbReference>
<evidence type="ECO:0000313" key="2">
    <source>
        <dbReference type="EMBL" id="TWU58447.1"/>
    </source>
</evidence>
<dbReference type="Proteomes" id="UP000318288">
    <property type="component" value="Unassembled WGS sequence"/>
</dbReference>
<dbReference type="Gene3D" id="1.10.150.20">
    <property type="entry name" value="5' to 3' exonuclease, C-terminal subdomain"/>
    <property type="match status" value="1"/>
</dbReference>
<dbReference type="EMBL" id="SJPW01000002">
    <property type="protein sequence ID" value="TWU58447.1"/>
    <property type="molecule type" value="Genomic_DNA"/>
</dbReference>
<proteinExistence type="predicted"/>
<dbReference type="SUPFAM" id="SSF48537">
    <property type="entry name" value="Phospholipase C/P1 nuclease"/>
    <property type="match status" value="1"/>
</dbReference>
<dbReference type="InterPro" id="IPR025567">
    <property type="entry name" value="DUF4332"/>
</dbReference>
<dbReference type="Pfam" id="PF14229">
    <property type="entry name" value="DUF4332"/>
    <property type="match status" value="1"/>
</dbReference>